<dbReference type="GO" id="GO:0006260">
    <property type="term" value="P:DNA replication"/>
    <property type="evidence" value="ECO:0007669"/>
    <property type="project" value="UniProtKB-KW"/>
</dbReference>
<dbReference type="PANTHER" id="PTHR43096">
    <property type="entry name" value="DNAJ HOMOLOG 1, MITOCHONDRIAL-RELATED"/>
    <property type="match status" value="1"/>
</dbReference>
<evidence type="ECO:0000313" key="4">
    <source>
        <dbReference type="EMBL" id="QGP91356.1"/>
    </source>
</evidence>
<dbReference type="EMBL" id="CP046244">
    <property type="protein sequence ID" value="QGP91356.1"/>
    <property type="molecule type" value="Genomic_DNA"/>
</dbReference>
<dbReference type="OrthoDB" id="9779889at2"/>
<dbReference type="GO" id="GO:0051082">
    <property type="term" value="F:unfolded protein binding"/>
    <property type="evidence" value="ECO:0007669"/>
    <property type="project" value="TreeGrafter"/>
</dbReference>
<evidence type="ECO:0000313" key="5">
    <source>
        <dbReference type="Proteomes" id="UP000425916"/>
    </source>
</evidence>
<dbReference type="InterPro" id="IPR001623">
    <property type="entry name" value="DnaJ_domain"/>
</dbReference>
<dbReference type="PANTHER" id="PTHR43096:SF52">
    <property type="entry name" value="DNAJ HOMOLOG 1, MITOCHONDRIAL-RELATED"/>
    <property type="match status" value="1"/>
</dbReference>
<protein>
    <submittedName>
        <fullName evidence="4">Chaperone protein DnaJ</fullName>
    </submittedName>
</protein>
<dbReference type="PRINTS" id="PR00625">
    <property type="entry name" value="JDOMAIN"/>
</dbReference>
<organism evidence="4 5">
    <name type="scientific">Neomoorella glycerini</name>
    <dbReference type="NCBI Taxonomy" id="55779"/>
    <lineage>
        <taxon>Bacteria</taxon>
        <taxon>Bacillati</taxon>
        <taxon>Bacillota</taxon>
        <taxon>Clostridia</taxon>
        <taxon>Neomoorellales</taxon>
        <taxon>Neomoorellaceae</taxon>
        <taxon>Neomoorella</taxon>
    </lineage>
</organism>
<dbReference type="GO" id="GO:0005737">
    <property type="term" value="C:cytoplasm"/>
    <property type="evidence" value="ECO:0007669"/>
    <property type="project" value="TreeGrafter"/>
</dbReference>
<dbReference type="Proteomes" id="UP000425916">
    <property type="component" value="Chromosome"/>
</dbReference>
<keyword evidence="2" id="KW-0143">Chaperone</keyword>
<dbReference type="SUPFAM" id="SSF46565">
    <property type="entry name" value="Chaperone J-domain"/>
    <property type="match status" value="1"/>
</dbReference>
<keyword evidence="5" id="KW-1185">Reference proteome</keyword>
<dbReference type="InterPro" id="IPR036869">
    <property type="entry name" value="J_dom_sf"/>
</dbReference>
<reference evidence="4 5" key="1">
    <citation type="submission" date="2019-11" db="EMBL/GenBank/DDBJ databases">
        <title>Genome sequence of Moorella glycerini DSM11254.</title>
        <authorList>
            <person name="Poehlein A."/>
            <person name="Boeer T."/>
            <person name="Daniel R."/>
        </authorList>
    </citation>
    <scope>NUCLEOTIDE SEQUENCE [LARGE SCALE GENOMIC DNA]</scope>
    <source>
        <strain evidence="4 5">DSM 11254</strain>
    </source>
</reference>
<proteinExistence type="predicted"/>
<name>A0A6I5ZNL5_9FIRM</name>
<gene>
    <name evidence="4" type="primary">dnaJ_1</name>
    <name evidence="4" type="ORF">MGLY_06880</name>
</gene>
<dbReference type="GO" id="GO:0042026">
    <property type="term" value="P:protein refolding"/>
    <property type="evidence" value="ECO:0007669"/>
    <property type="project" value="TreeGrafter"/>
</dbReference>
<dbReference type="Gene3D" id="1.10.287.110">
    <property type="entry name" value="DnaJ domain"/>
    <property type="match status" value="1"/>
</dbReference>
<feature type="domain" description="J" evidence="3">
    <location>
        <begin position="11"/>
        <end position="78"/>
    </location>
</feature>
<dbReference type="RefSeq" id="WP_156271757.1">
    <property type="nucleotide sequence ID" value="NZ_CP046244.1"/>
</dbReference>
<dbReference type="Pfam" id="PF00226">
    <property type="entry name" value="DnaJ"/>
    <property type="match status" value="1"/>
</dbReference>
<dbReference type="CDD" id="cd06257">
    <property type="entry name" value="DnaJ"/>
    <property type="match status" value="1"/>
</dbReference>
<accession>A0A6I5ZNL5</accession>
<evidence type="ECO:0000256" key="2">
    <source>
        <dbReference type="ARBA" id="ARBA00023186"/>
    </source>
</evidence>
<evidence type="ECO:0000256" key="1">
    <source>
        <dbReference type="ARBA" id="ARBA00022705"/>
    </source>
</evidence>
<keyword evidence="1" id="KW-0235">DNA replication</keyword>
<dbReference type="AlphaFoldDB" id="A0A6I5ZNL5"/>
<dbReference type="PROSITE" id="PS50076">
    <property type="entry name" value="DNAJ_2"/>
    <property type="match status" value="1"/>
</dbReference>
<dbReference type="SMART" id="SM00271">
    <property type="entry name" value="DnaJ"/>
    <property type="match status" value="1"/>
</dbReference>
<evidence type="ECO:0000259" key="3">
    <source>
        <dbReference type="PROSITE" id="PS50076"/>
    </source>
</evidence>
<sequence length="102" mass="11969">MSLSISTLEKRARQVLGVSPEAGARAIKKAYRRLARQYHPDCNPDDKLTIEKFMLVTEAYEYLLRHKLPGRNSLLVAGLTPESEEPGERYARWWMEHFREFF</sequence>